<evidence type="ECO:0000313" key="2">
    <source>
        <dbReference type="Proteomes" id="UP000054018"/>
    </source>
</evidence>
<dbReference type="HOGENOM" id="CLU_2513524_0_0_1"/>
<accession>A0A0C9ZQE6</accession>
<sequence>MPPLERLVRVKKDMSVEREVPTGDWQARAVINFIPRSLLQLLYVDPLSIILCQRLLPYTSNTERYSTLPTSWLWTVYFREAGYPL</sequence>
<gene>
    <name evidence="1" type="ORF">PISMIDRAFT_615304</name>
</gene>
<proteinExistence type="predicted"/>
<evidence type="ECO:0000313" key="1">
    <source>
        <dbReference type="EMBL" id="KIK28349.1"/>
    </source>
</evidence>
<organism evidence="1 2">
    <name type="scientific">Pisolithus microcarpus 441</name>
    <dbReference type="NCBI Taxonomy" id="765257"/>
    <lineage>
        <taxon>Eukaryota</taxon>
        <taxon>Fungi</taxon>
        <taxon>Dikarya</taxon>
        <taxon>Basidiomycota</taxon>
        <taxon>Agaricomycotina</taxon>
        <taxon>Agaricomycetes</taxon>
        <taxon>Agaricomycetidae</taxon>
        <taxon>Boletales</taxon>
        <taxon>Sclerodermatineae</taxon>
        <taxon>Pisolithaceae</taxon>
        <taxon>Pisolithus</taxon>
    </lineage>
</organism>
<keyword evidence="2" id="KW-1185">Reference proteome</keyword>
<reference evidence="2" key="2">
    <citation type="submission" date="2015-01" db="EMBL/GenBank/DDBJ databases">
        <title>Evolutionary Origins and Diversification of the Mycorrhizal Mutualists.</title>
        <authorList>
            <consortium name="DOE Joint Genome Institute"/>
            <consortium name="Mycorrhizal Genomics Consortium"/>
            <person name="Kohler A."/>
            <person name="Kuo A."/>
            <person name="Nagy L.G."/>
            <person name="Floudas D."/>
            <person name="Copeland A."/>
            <person name="Barry K.W."/>
            <person name="Cichocki N."/>
            <person name="Veneault-Fourrey C."/>
            <person name="LaButti K."/>
            <person name="Lindquist E.A."/>
            <person name="Lipzen A."/>
            <person name="Lundell T."/>
            <person name="Morin E."/>
            <person name="Murat C."/>
            <person name="Riley R."/>
            <person name="Ohm R."/>
            <person name="Sun H."/>
            <person name="Tunlid A."/>
            <person name="Henrissat B."/>
            <person name="Grigoriev I.V."/>
            <person name="Hibbett D.S."/>
            <person name="Martin F."/>
        </authorList>
    </citation>
    <scope>NUCLEOTIDE SEQUENCE [LARGE SCALE GENOMIC DNA]</scope>
    <source>
        <strain evidence="2">441</strain>
    </source>
</reference>
<dbReference type="EMBL" id="KN833693">
    <property type="protein sequence ID" value="KIK28349.1"/>
    <property type="molecule type" value="Genomic_DNA"/>
</dbReference>
<protein>
    <submittedName>
        <fullName evidence="1">Uncharacterized protein</fullName>
    </submittedName>
</protein>
<reference evidence="1 2" key="1">
    <citation type="submission" date="2014-04" db="EMBL/GenBank/DDBJ databases">
        <authorList>
            <consortium name="DOE Joint Genome Institute"/>
            <person name="Kuo A."/>
            <person name="Kohler A."/>
            <person name="Costa M.D."/>
            <person name="Nagy L.G."/>
            <person name="Floudas D."/>
            <person name="Copeland A."/>
            <person name="Barry K.W."/>
            <person name="Cichocki N."/>
            <person name="Veneault-Fourrey C."/>
            <person name="LaButti K."/>
            <person name="Lindquist E.A."/>
            <person name="Lipzen A."/>
            <person name="Lundell T."/>
            <person name="Morin E."/>
            <person name="Murat C."/>
            <person name="Sun H."/>
            <person name="Tunlid A."/>
            <person name="Henrissat B."/>
            <person name="Grigoriev I.V."/>
            <person name="Hibbett D.S."/>
            <person name="Martin F."/>
            <person name="Nordberg H.P."/>
            <person name="Cantor M.N."/>
            <person name="Hua S.X."/>
        </authorList>
    </citation>
    <scope>NUCLEOTIDE SEQUENCE [LARGE SCALE GENOMIC DNA]</scope>
    <source>
        <strain evidence="1 2">441</strain>
    </source>
</reference>
<name>A0A0C9ZQE6_9AGAM</name>
<dbReference type="Proteomes" id="UP000054018">
    <property type="component" value="Unassembled WGS sequence"/>
</dbReference>
<dbReference type="AlphaFoldDB" id="A0A0C9ZQE6"/>